<dbReference type="OrthoDB" id="9782655at2"/>
<gene>
    <name evidence="5" type="ORF">DVR09_12875</name>
</gene>
<dbReference type="InterPro" id="IPR000792">
    <property type="entry name" value="Tscrpt_reg_LuxR_C"/>
</dbReference>
<dbReference type="Pfam" id="PF00196">
    <property type="entry name" value="GerE"/>
    <property type="match status" value="1"/>
</dbReference>
<sequence>MSDDPILHIVGGSSRSRAEQARLGFELGYRCETYAHIAEFMERPPEDGIVLARDDPAEGGASKVLELLAETGRWLPVIATAPRPRPLSVVEAVKAGVLDYIALPMKPERLAQSVKRISREADAYARARRRIVEARNRIASLSPREREVLDWLAEGCSSKAIARKLNISPRTVENHRANLMTKLETDRTAQAVKLQLEAHLVDEALMTNG</sequence>
<dbReference type="PRINTS" id="PR00038">
    <property type="entry name" value="HTHLUXR"/>
</dbReference>
<reference evidence="6" key="1">
    <citation type="submission" date="2018-07" db="EMBL/GenBank/DDBJ databases">
        <title>Genome sequence of Erythrobacter strain YH-07, an antagonistic bacterium isolated from Yellow Sea.</title>
        <authorList>
            <person name="Tang T."/>
            <person name="Liu Q."/>
            <person name="Sun X."/>
        </authorList>
    </citation>
    <scope>NUCLEOTIDE SEQUENCE [LARGE SCALE GENOMIC DNA]</scope>
    <source>
        <strain evidence="6">YH-07</strain>
    </source>
</reference>
<dbReference type="InterPro" id="IPR011006">
    <property type="entry name" value="CheY-like_superfamily"/>
</dbReference>
<dbReference type="CDD" id="cd06170">
    <property type="entry name" value="LuxR_C_like"/>
    <property type="match status" value="1"/>
</dbReference>
<dbReference type="Gene3D" id="3.40.50.2300">
    <property type="match status" value="1"/>
</dbReference>
<dbReference type="PROSITE" id="PS50043">
    <property type="entry name" value="HTH_LUXR_2"/>
    <property type="match status" value="1"/>
</dbReference>
<dbReference type="EMBL" id="CP031357">
    <property type="protein sequence ID" value="AXK43096.1"/>
    <property type="molecule type" value="Genomic_DNA"/>
</dbReference>
<dbReference type="SMART" id="SM00421">
    <property type="entry name" value="HTH_LUXR"/>
    <property type="match status" value="1"/>
</dbReference>
<evidence type="ECO:0000256" key="1">
    <source>
        <dbReference type="ARBA" id="ARBA00023015"/>
    </source>
</evidence>
<dbReference type="RefSeq" id="WP_115417286.1">
    <property type="nucleotide sequence ID" value="NZ_CP031357.1"/>
</dbReference>
<evidence type="ECO:0000259" key="4">
    <source>
        <dbReference type="PROSITE" id="PS50043"/>
    </source>
</evidence>
<dbReference type="GO" id="GO:0006355">
    <property type="term" value="P:regulation of DNA-templated transcription"/>
    <property type="evidence" value="ECO:0007669"/>
    <property type="project" value="InterPro"/>
</dbReference>
<evidence type="ECO:0000313" key="6">
    <source>
        <dbReference type="Proteomes" id="UP000254508"/>
    </source>
</evidence>
<evidence type="ECO:0000256" key="3">
    <source>
        <dbReference type="ARBA" id="ARBA00023163"/>
    </source>
</evidence>
<keyword evidence="6" id="KW-1185">Reference proteome</keyword>
<dbReference type="SUPFAM" id="SSF46894">
    <property type="entry name" value="C-terminal effector domain of the bipartite response regulators"/>
    <property type="match status" value="1"/>
</dbReference>
<dbReference type="Gene3D" id="1.10.10.10">
    <property type="entry name" value="Winged helix-like DNA-binding domain superfamily/Winged helix DNA-binding domain"/>
    <property type="match status" value="1"/>
</dbReference>
<organism evidence="5 6">
    <name type="scientific">Erythrobacter aureus</name>
    <dbReference type="NCBI Taxonomy" id="2182384"/>
    <lineage>
        <taxon>Bacteria</taxon>
        <taxon>Pseudomonadati</taxon>
        <taxon>Pseudomonadota</taxon>
        <taxon>Alphaproteobacteria</taxon>
        <taxon>Sphingomonadales</taxon>
        <taxon>Erythrobacteraceae</taxon>
        <taxon>Erythrobacter/Porphyrobacter group</taxon>
        <taxon>Erythrobacter</taxon>
    </lineage>
</organism>
<dbReference type="SUPFAM" id="SSF52172">
    <property type="entry name" value="CheY-like"/>
    <property type="match status" value="1"/>
</dbReference>
<dbReference type="PROSITE" id="PS00622">
    <property type="entry name" value="HTH_LUXR_1"/>
    <property type="match status" value="1"/>
</dbReference>
<dbReference type="KEGG" id="err:DVR09_12875"/>
<dbReference type="GO" id="GO:0003677">
    <property type="term" value="F:DNA binding"/>
    <property type="evidence" value="ECO:0007669"/>
    <property type="project" value="UniProtKB-KW"/>
</dbReference>
<dbReference type="PANTHER" id="PTHR44688:SF16">
    <property type="entry name" value="DNA-BINDING TRANSCRIPTIONAL ACTIVATOR DEVR_DOSR"/>
    <property type="match status" value="1"/>
</dbReference>
<accession>A0A345YGP4</accession>
<protein>
    <submittedName>
        <fullName evidence="5">Helix-turn-helix transcriptional regulator</fullName>
    </submittedName>
</protein>
<dbReference type="AlphaFoldDB" id="A0A345YGP4"/>
<evidence type="ECO:0000313" key="5">
    <source>
        <dbReference type="EMBL" id="AXK43096.1"/>
    </source>
</evidence>
<keyword evidence="3" id="KW-0804">Transcription</keyword>
<dbReference type="Proteomes" id="UP000254508">
    <property type="component" value="Chromosome"/>
</dbReference>
<keyword evidence="1" id="KW-0805">Transcription regulation</keyword>
<feature type="domain" description="HTH luxR-type" evidence="4">
    <location>
        <begin position="134"/>
        <end position="199"/>
    </location>
</feature>
<dbReference type="InterPro" id="IPR036388">
    <property type="entry name" value="WH-like_DNA-bd_sf"/>
</dbReference>
<evidence type="ECO:0000256" key="2">
    <source>
        <dbReference type="ARBA" id="ARBA00023125"/>
    </source>
</evidence>
<dbReference type="InterPro" id="IPR016032">
    <property type="entry name" value="Sig_transdc_resp-reg_C-effctor"/>
</dbReference>
<dbReference type="PANTHER" id="PTHR44688">
    <property type="entry name" value="DNA-BINDING TRANSCRIPTIONAL ACTIVATOR DEVR_DOSR"/>
    <property type="match status" value="1"/>
</dbReference>
<keyword evidence="2" id="KW-0238">DNA-binding</keyword>
<name>A0A345YGP4_9SPHN</name>
<proteinExistence type="predicted"/>